<evidence type="ECO:0008006" key="3">
    <source>
        <dbReference type="Google" id="ProtNLM"/>
    </source>
</evidence>
<dbReference type="Proteomes" id="UP001162734">
    <property type="component" value="Chromosome"/>
</dbReference>
<dbReference type="RefSeq" id="WP_248344007.1">
    <property type="nucleotide sequence ID" value="NZ_AP025592.1"/>
</dbReference>
<evidence type="ECO:0000313" key="2">
    <source>
        <dbReference type="Proteomes" id="UP001162734"/>
    </source>
</evidence>
<reference evidence="2" key="1">
    <citation type="journal article" date="2022" name="Int. J. Syst. Evol. Microbiol.">
        <title>Anaeromyxobacter oryzae sp. nov., Anaeromyxobacter diazotrophicus sp. nov. and Anaeromyxobacter paludicola sp. nov., isolated from paddy soils.</title>
        <authorList>
            <person name="Itoh H."/>
            <person name="Xu Z."/>
            <person name="Mise K."/>
            <person name="Masuda Y."/>
            <person name="Ushijima N."/>
            <person name="Hayakawa C."/>
            <person name="Shiratori Y."/>
            <person name="Senoo K."/>
        </authorList>
    </citation>
    <scope>NUCLEOTIDE SEQUENCE [LARGE SCALE GENOMIC DNA]</scope>
    <source>
        <strain evidence="2">Red630</strain>
    </source>
</reference>
<evidence type="ECO:0000313" key="1">
    <source>
        <dbReference type="EMBL" id="BDG07347.1"/>
    </source>
</evidence>
<protein>
    <recommendedName>
        <fullName evidence="3">Selenium metabolism protein YedF</fullName>
    </recommendedName>
</protein>
<dbReference type="Gene3D" id="3.40.1260.10">
    <property type="entry name" value="DsrEFH-like"/>
    <property type="match status" value="1"/>
</dbReference>
<dbReference type="EMBL" id="AP025592">
    <property type="protein sequence ID" value="BDG07347.1"/>
    <property type="molecule type" value="Genomic_DNA"/>
</dbReference>
<dbReference type="SUPFAM" id="SSF75169">
    <property type="entry name" value="DsrEFH-like"/>
    <property type="match status" value="1"/>
</dbReference>
<sequence length="113" mass="12063">MQHGTVVVVSGETLGRGDDGLGAKLLGNFLRTLATVEPKPEAIVFYNAAVRLLGRGTPHEEALRQLEDGGVELLACVTCLEFYGLTAQLALGQVSNMREIVQRLLAATKTITV</sequence>
<dbReference type="NCBIfam" id="TIGR03527">
    <property type="entry name" value="selenium_YedF"/>
    <property type="match status" value="1"/>
</dbReference>
<proteinExistence type="predicted"/>
<dbReference type="InterPro" id="IPR019870">
    <property type="entry name" value="Se_metab_YedF"/>
</dbReference>
<organism evidence="1 2">
    <name type="scientific">Anaeromyxobacter paludicola</name>
    <dbReference type="NCBI Taxonomy" id="2918171"/>
    <lineage>
        <taxon>Bacteria</taxon>
        <taxon>Pseudomonadati</taxon>
        <taxon>Myxococcota</taxon>
        <taxon>Myxococcia</taxon>
        <taxon>Myxococcales</taxon>
        <taxon>Cystobacterineae</taxon>
        <taxon>Anaeromyxobacteraceae</taxon>
        <taxon>Anaeromyxobacter</taxon>
    </lineage>
</organism>
<dbReference type="InterPro" id="IPR027396">
    <property type="entry name" value="DsrEFH-like"/>
</dbReference>
<dbReference type="InterPro" id="IPR003787">
    <property type="entry name" value="Sulphur_relay_DsrE/F-like"/>
</dbReference>
<gene>
    <name evidence="1" type="ORF">AMPC_04600</name>
</gene>
<name>A0ABM7X6B6_9BACT</name>
<keyword evidence="2" id="KW-1185">Reference proteome</keyword>
<dbReference type="Pfam" id="PF02635">
    <property type="entry name" value="DsrE"/>
    <property type="match status" value="1"/>
</dbReference>
<accession>A0ABM7X6B6</accession>